<dbReference type="EMBL" id="ML211748">
    <property type="protein sequence ID" value="TFK80561.1"/>
    <property type="molecule type" value="Genomic_DNA"/>
</dbReference>
<feature type="compositionally biased region" description="Basic and acidic residues" evidence="1">
    <location>
        <begin position="178"/>
        <end position="193"/>
    </location>
</feature>
<sequence length="766" mass="85295">MGRVLVAATPVQKTNDYMDDVPVASDDEGTIDGGQKAVAKDGETNGSQDRQTSEESSTLPSSTPIRFPSTDLSGDDLEDADGQTVGTDSSPLWRAVGSLPRETSSQAFVQFDESESRNFEDGEVDEATPPCNQQAAGSDTRGHFQDLDGYMGKQYSTPPRREPQPTRLKRSWEGSQGSEERSRTARRPRRDETAPMQPPVQLPPITELMTNPWGGARGFGGARRIISQPVACSTPKNVSQYGTPNHHSPFSHYSYDSQANVSGRPPTPHSRANTTADRSFSQYSGDYKDDEGRTTHEDAWNGQEDGMRVDDLDEDEEASALLRTPPGVNARRGHASTNDLHQTLANPPSMTNSSRRAGDDQRWRGGYAPRHWDSDARGPDGRQRVPAVEDWGMDGDGSGHEATFSPIPYTKAWQYQQDLRRRETKREQAGREQDRRAYGDSTGRYSRTAGSNAFEAGQDSADARTHGDDATRQRRGGRAESWNDGRVNEARMDLQEDWQDVEMVPTAVARGPAAADVPTLADDPQDRRWEVHYDDPERLVCGQSDDWQRELWKDSTVVMFTAYNYRYTTNGVVNRHVESAVTSITAFVTGETNFNVVPPDPDRVNTVNVRDLPFTWGIRGLSADGAARMTAAQVASTKDVSIIIYPKRLENPRWICSLVGFLRPDAGVIRAAVMDVLSTPSMHDWLDKMTRASTSLRRIPAENRVEYVLNSLEVRIADLEDDDFMANIYMIPPTDSMTEWRAWVAHLRTQRFNNFLNGSGVARRIV</sequence>
<proteinExistence type="predicted"/>
<feature type="compositionally biased region" description="Polar residues" evidence="1">
    <location>
        <begin position="270"/>
        <end position="284"/>
    </location>
</feature>
<feature type="compositionally biased region" description="Basic and acidic residues" evidence="1">
    <location>
        <begin position="370"/>
        <end position="383"/>
    </location>
</feature>
<feature type="region of interest" description="Disordered" evidence="1">
    <location>
        <begin position="234"/>
        <end position="308"/>
    </location>
</feature>
<feature type="compositionally biased region" description="Low complexity" evidence="1">
    <location>
        <begin position="54"/>
        <end position="64"/>
    </location>
</feature>
<reference evidence="2 3" key="1">
    <citation type="journal article" date="2019" name="Nat. Ecol. Evol.">
        <title>Megaphylogeny resolves global patterns of mushroom evolution.</title>
        <authorList>
            <person name="Varga T."/>
            <person name="Krizsan K."/>
            <person name="Foldi C."/>
            <person name="Dima B."/>
            <person name="Sanchez-Garcia M."/>
            <person name="Sanchez-Ramirez S."/>
            <person name="Szollosi G.J."/>
            <person name="Szarkandi J.G."/>
            <person name="Papp V."/>
            <person name="Albert L."/>
            <person name="Andreopoulos W."/>
            <person name="Angelini C."/>
            <person name="Antonin V."/>
            <person name="Barry K.W."/>
            <person name="Bougher N.L."/>
            <person name="Buchanan P."/>
            <person name="Buyck B."/>
            <person name="Bense V."/>
            <person name="Catcheside P."/>
            <person name="Chovatia M."/>
            <person name="Cooper J."/>
            <person name="Damon W."/>
            <person name="Desjardin D."/>
            <person name="Finy P."/>
            <person name="Geml J."/>
            <person name="Haridas S."/>
            <person name="Hughes K."/>
            <person name="Justo A."/>
            <person name="Karasinski D."/>
            <person name="Kautmanova I."/>
            <person name="Kiss B."/>
            <person name="Kocsube S."/>
            <person name="Kotiranta H."/>
            <person name="LaButti K.M."/>
            <person name="Lechner B.E."/>
            <person name="Liimatainen K."/>
            <person name="Lipzen A."/>
            <person name="Lukacs Z."/>
            <person name="Mihaltcheva S."/>
            <person name="Morgado L.N."/>
            <person name="Niskanen T."/>
            <person name="Noordeloos M.E."/>
            <person name="Ohm R.A."/>
            <person name="Ortiz-Santana B."/>
            <person name="Ovrebo C."/>
            <person name="Racz N."/>
            <person name="Riley R."/>
            <person name="Savchenko A."/>
            <person name="Shiryaev A."/>
            <person name="Soop K."/>
            <person name="Spirin V."/>
            <person name="Szebenyi C."/>
            <person name="Tomsovsky M."/>
            <person name="Tulloss R.E."/>
            <person name="Uehling J."/>
            <person name="Grigoriev I.V."/>
            <person name="Vagvolgyi C."/>
            <person name="Papp T."/>
            <person name="Martin F.M."/>
            <person name="Miettinen O."/>
            <person name="Hibbett D.S."/>
            <person name="Nagy L.G."/>
        </authorList>
    </citation>
    <scope>NUCLEOTIDE SEQUENCE [LARGE SCALE GENOMIC DNA]</scope>
    <source>
        <strain evidence="2 3">HHB13444</strain>
    </source>
</reference>
<accession>A0A5C3NTJ6</accession>
<gene>
    <name evidence="2" type="ORF">K466DRAFT_605231</name>
</gene>
<feature type="compositionally biased region" description="Basic and acidic residues" evidence="1">
    <location>
        <begin position="418"/>
        <end position="438"/>
    </location>
</feature>
<evidence type="ECO:0000256" key="1">
    <source>
        <dbReference type="SAM" id="MobiDB-lite"/>
    </source>
</evidence>
<protein>
    <submittedName>
        <fullName evidence="2">Uncharacterized protein</fullName>
    </submittedName>
</protein>
<feature type="region of interest" description="Disordered" evidence="1">
    <location>
        <begin position="1"/>
        <end position="216"/>
    </location>
</feature>
<evidence type="ECO:0000313" key="2">
    <source>
        <dbReference type="EMBL" id="TFK80561.1"/>
    </source>
</evidence>
<feature type="compositionally biased region" description="Basic and acidic residues" evidence="1">
    <location>
        <begin position="286"/>
        <end position="308"/>
    </location>
</feature>
<dbReference type="InParanoid" id="A0A5C3NTJ6"/>
<organism evidence="2 3">
    <name type="scientific">Polyporus arcularius HHB13444</name>
    <dbReference type="NCBI Taxonomy" id="1314778"/>
    <lineage>
        <taxon>Eukaryota</taxon>
        <taxon>Fungi</taxon>
        <taxon>Dikarya</taxon>
        <taxon>Basidiomycota</taxon>
        <taxon>Agaricomycotina</taxon>
        <taxon>Agaricomycetes</taxon>
        <taxon>Polyporales</taxon>
        <taxon>Polyporaceae</taxon>
        <taxon>Polyporus</taxon>
    </lineage>
</organism>
<feature type="compositionally biased region" description="Polar residues" evidence="1">
    <location>
        <begin position="335"/>
        <end position="355"/>
    </location>
</feature>
<dbReference type="Proteomes" id="UP000308197">
    <property type="component" value="Unassembled WGS sequence"/>
</dbReference>
<keyword evidence="3" id="KW-1185">Reference proteome</keyword>
<feature type="region of interest" description="Disordered" evidence="1">
    <location>
        <begin position="323"/>
        <end position="489"/>
    </location>
</feature>
<evidence type="ECO:0000313" key="3">
    <source>
        <dbReference type="Proteomes" id="UP000308197"/>
    </source>
</evidence>
<feature type="compositionally biased region" description="Polar residues" evidence="1">
    <location>
        <begin position="234"/>
        <end position="248"/>
    </location>
</feature>
<feature type="compositionally biased region" description="Basic and acidic residues" evidence="1">
    <location>
        <begin position="461"/>
        <end position="489"/>
    </location>
</feature>
<name>A0A5C3NTJ6_9APHY</name>
<dbReference type="AlphaFoldDB" id="A0A5C3NTJ6"/>